<reference evidence="1" key="1">
    <citation type="submission" date="2014-09" db="EMBL/GenBank/DDBJ databases">
        <authorList>
            <person name="Magalhaes I.L.F."/>
            <person name="Oliveira U."/>
            <person name="Santos F.R."/>
            <person name="Vidigal T.H.D.A."/>
            <person name="Brescovit A.D."/>
            <person name="Santos A.J."/>
        </authorList>
    </citation>
    <scope>NUCLEOTIDE SEQUENCE</scope>
    <source>
        <tissue evidence="1">Shoot tissue taken approximately 20 cm above the soil surface</tissue>
    </source>
</reference>
<proteinExistence type="predicted"/>
<protein>
    <submittedName>
        <fullName evidence="1">Uncharacterized protein</fullName>
    </submittedName>
</protein>
<sequence>MWWGKMMNHTWAWNSSRMQLRGHSTTHMRYALGSGFVLRDPEVSGERVLRYLS</sequence>
<organism evidence="1">
    <name type="scientific">Arundo donax</name>
    <name type="common">Giant reed</name>
    <name type="synonym">Donax arundinaceus</name>
    <dbReference type="NCBI Taxonomy" id="35708"/>
    <lineage>
        <taxon>Eukaryota</taxon>
        <taxon>Viridiplantae</taxon>
        <taxon>Streptophyta</taxon>
        <taxon>Embryophyta</taxon>
        <taxon>Tracheophyta</taxon>
        <taxon>Spermatophyta</taxon>
        <taxon>Magnoliopsida</taxon>
        <taxon>Liliopsida</taxon>
        <taxon>Poales</taxon>
        <taxon>Poaceae</taxon>
        <taxon>PACMAD clade</taxon>
        <taxon>Arundinoideae</taxon>
        <taxon>Arundineae</taxon>
        <taxon>Arundo</taxon>
    </lineage>
</organism>
<accession>A0A0A9E0B8</accession>
<dbReference type="EMBL" id="GBRH01208463">
    <property type="protein sequence ID" value="JAD89432.1"/>
    <property type="molecule type" value="Transcribed_RNA"/>
</dbReference>
<name>A0A0A9E0B8_ARUDO</name>
<dbReference type="AlphaFoldDB" id="A0A0A9E0B8"/>
<reference evidence="1" key="2">
    <citation type="journal article" date="2015" name="Data Brief">
        <title>Shoot transcriptome of the giant reed, Arundo donax.</title>
        <authorList>
            <person name="Barrero R.A."/>
            <person name="Guerrero F.D."/>
            <person name="Moolhuijzen P."/>
            <person name="Goolsby J.A."/>
            <person name="Tidwell J."/>
            <person name="Bellgard S.E."/>
            <person name="Bellgard M.I."/>
        </authorList>
    </citation>
    <scope>NUCLEOTIDE SEQUENCE</scope>
    <source>
        <tissue evidence="1">Shoot tissue taken approximately 20 cm above the soil surface</tissue>
    </source>
</reference>
<evidence type="ECO:0000313" key="1">
    <source>
        <dbReference type="EMBL" id="JAD89432.1"/>
    </source>
</evidence>